<name>A0A0B5DK66_9ACTN</name>
<dbReference type="Gene3D" id="3.30.70.100">
    <property type="match status" value="1"/>
</dbReference>
<evidence type="ECO:0000313" key="3">
    <source>
        <dbReference type="EMBL" id="QEV39403.1"/>
    </source>
</evidence>
<dbReference type="SUPFAM" id="SSF54909">
    <property type="entry name" value="Dimeric alpha+beta barrel"/>
    <property type="match status" value="1"/>
</dbReference>
<reference evidence="4" key="1">
    <citation type="submission" date="2014-09" db="EMBL/GenBank/DDBJ databases">
        <title>Sequence of the Streptomyces nodosus genome.</title>
        <authorList>
            <person name="Sweeney P."/>
            <person name="Stephens N."/>
            <person name="Murphy C."/>
            <person name="Caffrey P."/>
        </authorList>
    </citation>
    <scope>NUCLEOTIDE SEQUENCE [LARGE SCALE GENOMIC DNA]</scope>
    <source>
        <strain evidence="4">ATCC 14899</strain>
    </source>
</reference>
<dbReference type="EMBL" id="CP009313">
    <property type="protein sequence ID" value="AJE40856.1"/>
    <property type="molecule type" value="Genomic_DNA"/>
</dbReference>
<proteinExistence type="predicted"/>
<evidence type="ECO:0000259" key="1">
    <source>
        <dbReference type="Pfam" id="PF07978"/>
    </source>
</evidence>
<reference evidence="2 4" key="2">
    <citation type="journal article" date="2016" name="Appl. Microbiol. Biotechnol.">
        <title>Exploiting the genome sequence of Streptomyces nodosus for enhanced antibiotic production.</title>
        <authorList>
            <person name="Sweeney P."/>
            <person name="Murphy C.D."/>
            <person name="Caffrey P."/>
        </authorList>
    </citation>
    <scope>NUCLEOTIDE SEQUENCE [LARGE SCALE GENOMIC DNA]</scope>
    <source>
        <strain evidence="2 4">ATCC 14899</strain>
    </source>
</reference>
<dbReference type="InterPro" id="IPR011008">
    <property type="entry name" value="Dimeric_a/b-barrel"/>
</dbReference>
<dbReference type="Proteomes" id="UP000325763">
    <property type="component" value="Chromosome"/>
</dbReference>
<feature type="domain" description="NIPSNAP" evidence="1">
    <location>
        <begin position="6"/>
        <end position="77"/>
    </location>
</feature>
<reference evidence="3 5" key="3">
    <citation type="submission" date="2017-09" db="EMBL/GenBank/DDBJ databases">
        <title>Streptomyces genome completion.</title>
        <authorList>
            <person name="Lee N."/>
            <person name="Cho B.-K."/>
        </authorList>
    </citation>
    <scope>NUCLEOTIDE SEQUENCE [LARGE SCALE GENOMIC DNA]</scope>
    <source>
        <strain evidence="3 5">ATCC 14899</strain>
    </source>
</reference>
<dbReference type="OrthoDB" id="5188748at2"/>
<dbReference type="RefSeq" id="WP_043440518.1">
    <property type="nucleotide sequence ID" value="NZ_CP009313.1"/>
</dbReference>
<dbReference type="KEGG" id="snq:CP978_13245"/>
<evidence type="ECO:0000313" key="2">
    <source>
        <dbReference type="EMBL" id="AJE40856.1"/>
    </source>
</evidence>
<dbReference type="EMBL" id="CP023747">
    <property type="protein sequence ID" value="QEV39403.1"/>
    <property type="molecule type" value="Genomic_DNA"/>
</dbReference>
<evidence type="ECO:0000313" key="4">
    <source>
        <dbReference type="Proteomes" id="UP000031526"/>
    </source>
</evidence>
<protein>
    <submittedName>
        <fullName evidence="2">NIPSNAP family containing protein</fullName>
    </submittedName>
</protein>
<dbReference type="HOGENOM" id="CLU_178312_0_0_11"/>
<sequence length="99" mass="11942">MTRTTQLRTYTVREGLLDEWVQRWRDDIVPLRLELGFEIGGAWVDRERNQFVWLISYEGPESFAERNAMYWVSPERKAMGLDPDDYLVHTDDRTVEQRY</sequence>
<organism evidence="2 4">
    <name type="scientific">Streptomyces nodosus</name>
    <dbReference type="NCBI Taxonomy" id="40318"/>
    <lineage>
        <taxon>Bacteria</taxon>
        <taxon>Bacillati</taxon>
        <taxon>Actinomycetota</taxon>
        <taxon>Actinomycetes</taxon>
        <taxon>Kitasatosporales</taxon>
        <taxon>Streptomycetaceae</taxon>
        <taxon>Streptomyces</taxon>
    </lineage>
</organism>
<gene>
    <name evidence="3" type="ORF">CP978_13245</name>
    <name evidence="2" type="ORF">SNOD_12930</name>
</gene>
<dbReference type="Proteomes" id="UP000031526">
    <property type="component" value="Chromosome"/>
</dbReference>
<dbReference type="AlphaFoldDB" id="A0A0B5DK66"/>
<keyword evidence="4" id="KW-1185">Reference proteome</keyword>
<accession>A0A0B5DK66</accession>
<dbReference type="Pfam" id="PF07978">
    <property type="entry name" value="NIPSNAP"/>
    <property type="match status" value="1"/>
</dbReference>
<dbReference type="InterPro" id="IPR012577">
    <property type="entry name" value="NIPSNAP"/>
</dbReference>
<evidence type="ECO:0000313" key="5">
    <source>
        <dbReference type="Proteomes" id="UP000325763"/>
    </source>
</evidence>